<name>A0A1X7V5D2_AMPQE</name>
<evidence type="ECO:0000313" key="2">
    <source>
        <dbReference type="EnsemblMetazoa" id="Aqu2.1.35470_001"/>
    </source>
</evidence>
<evidence type="ECO:0000256" key="1">
    <source>
        <dbReference type="SAM" id="MobiDB-lite"/>
    </source>
</evidence>
<organism evidence="2">
    <name type="scientific">Amphimedon queenslandica</name>
    <name type="common">Sponge</name>
    <dbReference type="NCBI Taxonomy" id="400682"/>
    <lineage>
        <taxon>Eukaryota</taxon>
        <taxon>Metazoa</taxon>
        <taxon>Porifera</taxon>
        <taxon>Demospongiae</taxon>
        <taxon>Heteroscleromorpha</taxon>
        <taxon>Haplosclerida</taxon>
        <taxon>Niphatidae</taxon>
        <taxon>Amphimedon</taxon>
    </lineage>
</organism>
<accession>A0A1X7V5D2</accession>
<feature type="compositionally biased region" description="Polar residues" evidence="1">
    <location>
        <begin position="45"/>
        <end position="54"/>
    </location>
</feature>
<proteinExistence type="predicted"/>
<dbReference type="EnsemblMetazoa" id="Aqu2.1.35470_001">
    <property type="protein sequence ID" value="Aqu2.1.35470_001"/>
    <property type="gene ID" value="Aqu2.1.35470"/>
</dbReference>
<dbReference type="InParanoid" id="A0A1X7V5D2"/>
<dbReference type="AlphaFoldDB" id="A0A1X7V5D2"/>
<feature type="region of interest" description="Disordered" evidence="1">
    <location>
        <begin position="35"/>
        <end position="54"/>
    </location>
</feature>
<sequence length="54" mass="6335">MDLRIDCWSRLVQELSLFHQLILRYTPTTGLTGLDDDDGDEKKMAQQNSWFADF</sequence>
<reference evidence="2" key="1">
    <citation type="submission" date="2017-05" db="UniProtKB">
        <authorList>
            <consortium name="EnsemblMetazoa"/>
        </authorList>
    </citation>
    <scope>IDENTIFICATION</scope>
</reference>
<protein>
    <submittedName>
        <fullName evidence="2">Uncharacterized protein</fullName>
    </submittedName>
</protein>